<dbReference type="SUPFAM" id="SSF88723">
    <property type="entry name" value="PIN domain-like"/>
    <property type="match status" value="1"/>
</dbReference>
<keyword evidence="5" id="KW-1185">Reference proteome</keyword>
<name>A0A2V5ITU0_9EURO</name>
<dbReference type="EMBL" id="KZ825496">
    <property type="protein sequence ID" value="PYI32050.1"/>
    <property type="molecule type" value="Genomic_DNA"/>
</dbReference>
<dbReference type="InterPro" id="IPR026832">
    <property type="entry name" value="Asteroid"/>
</dbReference>
<dbReference type="InterPro" id="IPR029060">
    <property type="entry name" value="PIN-like_dom_sf"/>
</dbReference>
<comment type="similarity">
    <text evidence="1">Belongs to the asteroid family.</text>
</comment>
<dbReference type="AlphaFoldDB" id="A0A2V5ITU0"/>
<feature type="domain" description="Asteroid" evidence="3">
    <location>
        <begin position="159"/>
        <end position="426"/>
    </location>
</feature>
<organism evidence="4 5">
    <name type="scientific">Aspergillus indologenus CBS 114.80</name>
    <dbReference type="NCBI Taxonomy" id="1450541"/>
    <lineage>
        <taxon>Eukaryota</taxon>
        <taxon>Fungi</taxon>
        <taxon>Dikarya</taxon>
        <taxon>Ascomycota</taxon>
        <taxon>Pezizomycotina</taxon>
        <taxon>Eurotiomycetes</taxon>
        <taxon>Eurotiomycetidae</taxon>
        <taxon>Eurotiales</taxon>
        <taxon>Aspergillaceae</taxon>
        <taxon>Aspergillus</taxon>
        <taxon>Aspergillus subgen. Circumdati</taxon>
    </lineage>
</organism>
<evidence type="ECO:0000256" key="2">
    <source>
        <dbReference type="SAM" id="MobiDB-lite"/>
    </source>
</evidence>
<sequence>MGILRLKQHLEPFLEAVCLHDRVHSTPGLATAQHVVIDGPSLVYHVYHRLLSWSHPDLCYPDIQPTCDEVSHGVMLFLLHLTSLGVTIEKVCFDGALPPLKQSTRLARLEKTRKRLEAFRISHSGCLSTSLVPERMTVNRWENVLQSRTLPANLALVPENHFIVPAVYEDLRHRWSKENILEALPVHSFLRVAANRLASLPWADVTIMVPGEADVYCAHFAKENDCLILTNDSDLLLYDIGSSGSVILVSSMSLAHTYPDNSITAQGICPNTVARRLGLESLIPLAFVLQSNPRIGMGELVRRSKIVDRAPDPPPGYSQFLKEYQTSPSILVDNIGKRYPQSLDTRVSEMVAQYLYPETYSHDASLSIYLVMLTEDPKRQCAWLQGRVIRVIGYSLFNLTQPIDKRHKYIIEHIRRGGRVTCDMIALDNQSSLSAEIQSLLDQLDVVQAKTGIEVDCPVFWRTFALYTIFGLQTTPKTPNLDQLKRLLAHGSMSNNLDWDDVHVLAQIQSVLYSLRILKQLLGISEFSDRQTTQVSAVLAHLPPLHVLMRSVHEMKKESAILPGKDAINQAILLWGGESSDDHGRRERSRVSAGGTQPLKSGDPRSTYHNPTATSRTWPVRPQNIFELLSNQ</sequence>
<evidence type="ECO:0000256" key="1">
    <source>
        <dbReference type="ARBA" id="ARBA00007398"/>
    </source>
</evidence>
<dbReference type="Gene3D" id="3.40.50.1010">
    <property type="entry name" value="5'-nuclease"/>
    <property type="match status" value="1"/>
</dbReference>
<dbReference type="CDD" id="cd18675">
    <property type="entry name" value="PIN_SpAst1-like"/>
    <property type="match status" value="1"/>
</dbReference>
<accession>A0A2V5ITU0</accession>
<dbReference type="Pfam" id="PF12813">
    <property type="entry name" value="XPG_I_2"/>
    <property type="match status" value="1"/>
</dbReference>
<proteinExistence type="inferred from homology"/>
<dbReference type="PANTHER" id="PTHR15665:SF1">
    <property type="entry name" value="PROTEIN ASTEROID HOMOLOG 1"/>
    <property type="match status" value="1"/>
</dbReference>
<protein>
    <recommendedName>
        <fullName evidence="3">Asteroid domain-containing protein</fullName>
    </recommendedName>
</protein>
<feature type="region of interest" description="Disordered" evidence="2">
    <location>
        <begin position="579"/>
        <end position="620"/>
    </location>
</feature>
<evidence type="ECO:0000313" key="4">
    <source>
        <dbReference type="EMBL" id="PYI32050.1"/>
    </source>
</evidence>
<reference evidence="4 5" key="1">
    <citation type="submission" date="2018-02" db="EMBL/GenBank/DDBJ databases">
        <title>The genomes of Aspergillus section Nigri reveals drivers in fungal speciation.</title>
        <authorList>
            <consortium name="DOE Joint Genome Institute"/>
            <person name="Vesth T.C."/>
            <person name="Nybo J."/>
            <person name="Theobald S."/>
            <person name="Brandl J."/>
            <person name="Frisvad J.C."/>
            <person name="Nielsen K.F."/>
            <person name="Lyhne E.K."/>
            <person name="Kogle M.E."/>
            <person name="Kuo A."/>
            <person name="Riley R."/>
            <person name="Clum A."/>
            <person name="Nolan M."/>
            <person name="Lipzen A."/>
            <person name="Salamov A."/>
            <person name="Henrissat B."/>
            <person name="Wiebenga A."/>
            <person name="De vries R.P."/>
            <person name="Grigoriev I.V."/>
            <person name="Mortensen U.H."/>
            <person name="Andersen M.R."/>
            <person name="Baker S.E."/>
        </authorList>
    </citation>
    <scope>NUCLEOTIDE SEQUENCE [LARGE SCALE GENOMIC DNA]</scope>
    <source>
        <strain evidence="4 5">CBS 114.80</strain>
    </source>
</reference>
<evidence type="ECO:0000313" key="5">
    <source>
        <dbReference type="Proteomes" id="UP000248817"/>
    </source>
</evidence>
<evidence type="ECO:0000259" key="3">
    <source>
        <dbReference type="Pfam" id="PF12813"/>
    </source>
</evidence>
<dbReference type="Proteomes" id="UP000248817">
    <property type="component" value="Unassembled WGS sequence"/>
</dbReference>
<dbReference type="InterPro" id="IPR039436">
    <property type="entry name" value="Asteroid_dom"/>
</dbReference>
<gene>
    <name evidence="4" type="ORF">BP00DRAFT_342341</name>
</gene>
<feature type="compositionally biased region" description="Polar residues" evidence="2">
    <location>
        <begin position="607"/>
        <end position="617"/>
    </location>
</feature>
<dbReference type="PANTHER" id="PTHR15665">
    <property type="entry name" value="ASTEROID PROTEIN"/>
    <property type="match status" value="1"/>
</dbReference>